<dbReference type="GeneID" id="17295234"/>
<dbReference type="Gene3D" id="2.60.40.150">
    <property type="entry name" value="C2 domain"/>
    <property type="match status" value="1"/>
</dbReference>
<gene>
    <name evidence="4" type="ORF">GUITHDRAFT_77168</name>
</gene>
<name>L1IQS4_GUITC</name>
<evidence type="ECO:0000313" key="4">
    <source>
        <dbReference type="EMBL" id="EKX38427.1"/>
    </source>
</evidence>
<dbReference type="SUPFAM" id="SSF49562">
    <property type="entry name" value="C2 domain (Calcium/lipid-binding domain, CaLB)"/>
    <property type="match status" value="1"/>
</dbReference>
<reference evidence="6" key="2">
    <citation type="submission" date="2012-11" db="EMBL/GenBank/DDBJ databases">
        <authorList>
            <person name="Kuo A."/>
            <person name="Curtis B.A."/>
            <person name="Tanifuji G."/>
            <person name="Burki F."/>
            <person name="Gruber A."/>
            <person name="Irimia M."/>
            <person name="Maruyama S."/>
            <person name="Arias M.C."/>
            <person name="Ball S.G."/>
            <person name="Gile G.H."/>
            <person name="Hirakawa Y."/>
            <person name="Hopkins J.F."/>
            <person name="Rensing S.A."/>
            <person name="Schmutz J."/>
            <person name="Symeonidi A."/>
            <person name="Elias M."/>
            <person name="Eveleigh R.J."/>
            <person name="Herman E.K."/>
            <person name="Klute M.J."/>
            <person name="Nakayama T."/>
            <person name="Obornik M."/>
            <person name="Reyes-Prieto A."/>
            <person name="Armbrust E.V."/>
            <person name="Aves S.J."/>
            <person name="Beiko R.G."/>
            <person name="Coutinho P."/>
            <person name="Dacks J.B."/>
            <person name="Durnford D.G."/>
            <person name="Fast N.M."/>
            <person name="Green B.R."/>
            <person name="Grisdale C."/>
            <person name="Hempe F."/>
            <person name="Henrissat B."/>
            <person name="Hoppner M.P."/>
            <person name="Ishida K.-I."/>
            <person name="Kim E."/>
            <person name="Koreny L."/>
            <person name="Kroth P.G."/>
            <person name="Liu Y."/>
            <person name="Malik S.-B."/>
            <person name="Maier U.G."/>
            <person name="McRose D."/>
            <person name="Mock T."/>
            <person name="Neilson J.A."/>
            <person name="Onodera N.T."/>
            <person name="Poole A.M."/>
            <person name="Pritham E.J."/>
            <person name="Richards T.A."/>
            <person name="Rocap G."/>
            <person name="Roy S.W."/>
            <person name="Sarai C."/>
            <person name="Schaack S."/>
            <person name="Shirato S."/>
            <person name="Slamovits C.H."/>
            <person name="Spencer D.F."/>
            <person name="Suzuki S."/>
            <person name="Worden A.Z."/>
            <person name="Zauner S."/>
            <person name="Barry K."/>
            <person name="Bell C."/>
            <person name="Bharti A.K."/>
            <person name="Crow J.A."/>
            <person name="Grimwood J."/>
            <person name="Kramer R."/>
            <person name="Lindquist E."/>
            <person name="Lucas S."/>
            <person name="Salamov A."/>
            <person name="McFadden G.I."/>
            <person name="Lane C.E."/>
            <person name="Keeling P.J."/>
            <person name="Gray M.W."/>
            <person name="Grigoriev I.V."/>
            <person name="Archibald J.M."/>
        </authorList>
    </citation>
    <scope>NUCLEOTIDE SEQUENCE</scope>
    <source>
        <strain evidence="6">CCMP2712</strain>
    </source>
</reference>
<dbReference type="GO" id="GO:0005509">
    <property type="term" value="F:calcium ion binding"/>
    <property type="evidence" value="ECO:0007669"/>
    <property type="project" value="TreeGrafter"/>
</dbReference>
<dbReference type="KEGG" id="gtt:GUITHDRAFT_77168"/>
<keyword evidence="2" id="KW-0106">Calcium</keyword>
<dbReference type="STRING" id="905079.L1IQS4"/>
<dbReference type="CDD" id="cd00030">
    <property type="entry name" value="C2"/>
    <property type="match status" value="1"/>
</dbReference>
<dbReference type="eggNOG" id="KOG0696">
    <property type="taxonomic scope" value="Eukaryota"/>
</dbReference>
<evidence type="ECO:0000313" key="6">
    <source>
        <dbReference type="Proteomes" id="UP000011087"/>
    </source>
</evidence>
<dbReference type="OrthoDB" id="63267at2759"/>
<dbReference type="Proteomes" id="UP000011087">
    <property type="component" value="Unassembled WGS sequence"/>
</dbReference>
<feature type="non-terminal residue" evidence="4">
    <location>
        <position position="1"/>
    </location>
</feature>
<dbReference type="InterPro" id="IPR035892">
    <property type="entry name" value="C2_domain_sf"/>
</dbReference>
<dbReference type="EnsemblProtists" id="EKX38427">
    <property type="protein sequence ID" value="EKX38427"/>
    <property type="gene ID" value="GUITHDRAFT_77168"/>
</dbReference>
<evidence type="ECO:0000256" key="2">
    <source>
        <dbReference type="ARBA" id="ARBA00022837"/>
    </source>
</evidence>
<dbReference type="PROSITE" id="PS50004">
    <property type="entry name" value="C2"/>
    <property type="match status" value="1"/>
</dbReference>
<dbReference type="EMBL" id="JH993048">
    <property type="protein sequence ID" value="EKX38427.1"/>
    <property type="molecule type" value="Genomic_DNA"/>
</dbReference>
<dbReference type="PRINTS" id="PR00360">
    <property type="entry name" value="C2DOMAIN"/>
</dbReference>
<evidence type="ECO:0000313" key="5">
    <source>
        <dbReference type="EnsemblProtists" id="EKX38427"/>
    </source>
</evidence>
<evidence type="ECO:0000256" key="1">
    <source>
        <dbReference type="ARBA" id="ARBA00022723"/>
    </source>
</evidence>
<accession>L1IQS4</accession>
<organism evidence="4">
    <name type="scientific">Guillardia theta (strain CCMP2712)</name>
    <name type="common">Cryptophyte</name>
    <dbReference type="NCBI Taxonomy" id="905079"/>
    <lineage>
        <taxon>Eukaryota</taxon>
        <taxon>Cryptophyceae</taxon>
        <taxon>Pyrenomonadales</taxon>
        <taxon>Geminigeraceae</taxon>
        <taxon>Guillardia</taxon>
    </lineage>
</organism>
<dbReference type="RefSeq" id="XP_005825407.1">
    <property type="nucleotide sequence ID" value="XM_005825350.1"/>
</dbReference>
<sequence>MFFLARVLQPRCCFFSLSLTTCQVMIENARNLPRMDTFGLSDPFCAVTCGKGVRHKTKVIKNTLNPTWHEEFVYNVEDSARELKIAVYDWSLTKEEDFIGQVTFPMSELVASSYINDWFKLRTMDQQEAKGEIQLKINFVSEEQR</sequence>
<reference evidence="5" key="3">
    <citation type="submission" date="2015-06" db="UniProtKB">
        <authorList>
            <consortium name="EnsemblProtists"/>
        </authorList>
    </citation>
    <scope>IDENTIFICATION</scope>
</reference>
<dbReference type="InterPro" id="IPR000008">
    <property type="entry name" value="C2_dom"/>
</dbReference>
<dbReference type="PaxDb" id="55529-EKX38427"/>
<reference evidence="4 6" key="1">
    <citation type="journal article" date="2012" name="Nature">
        <title>Algal genomes reveal evolutionary mosaicism and the fate of nucleomorphs.</title>
        <authorList>
            <consortium name="DOE Joint Genome Institute"/>
            <person name="Curtis B.A."/>
            <person name="Tanifuji G."/>
            <person name="Burki F."/>
            <person name="Gruber A."/>
            <person name="Irimia M."/>
            <person name="Maruyama S."/>
            <person name="Arias M.C."/>
            <person name="Ball S.G."/>
            <person name="Gile G.H."/>
            <person name="Hirakawa Y."/>
            <person name="Hopkins J.F."/>
            <person name="Kuo A."/>
            <person name="Rensing S.A."/>
            <person name="Schmutz J."/>
            <person name="Symeonidi A."/>
            <person name="Elias M."/>
            <person name="Eveleigh R.J."/>
            <person name="Herman E.K."/>
            <person name="Klute M.J."/>
            <person name="Nakayama T."/>
            <person name="Obornik M."/>
            <person name="Reyes-Prieto A."/>
            <person name="Armbrust E.V."/>
            <person name="Aves S.J."/>
            <person name="Beiko R.G."/>
            <person name="Coutinho P."/>
            <person name="Dacks J.B."/>
            <person name="Durnford D.G."/>
            <person name="Fast N.M."/>
            <person name="Green B.R."/>
            <person name="Grisdale C.J."/>
            <person name="Hempel F."/>
            <person name="Henrissat B."/>
            <person name="Hoppner M.P."/>
            <person name="Ishida K."/>
            <person name="Kim E."/>
            <person name="Koreny L."/>
            <person name="Kroth P.G."/>
            <person name="Liu Y."/>
            <person name="Malik S.B."/>
            <person name="Maier U.G."/>
            <person name="McRose D."/>
            <person name="Mock T."/>
            <person name="Neilson J.A."/>
            <person name="Onodera N.T."/>
            <person name="Poole A.M."/>
            <person name="Pritham E.J."/>
            <person name="Richards T.A."/>
            <person name="Rocap G."/>
            <person name="Roy S.W."/>
            <person name="Sarai C."/>
            <person name="Schaack S."/>
            <person name="Shirato S."/>
            <person name="Slamovits C.H."/>
            <person name="Spencer D.F."/>
            <person name="Suzuki S."/>
            <person name="Worden A.Z."/>
            <person name="Zauner S."/>
            <person name="Barry K."/>
            <person name="Bell C."/>
            <person name="Bharti A.K."/>
            <person name="Crow J.A."/>
            <person name="Grimwood J."/>
            <person name="Kramer R."/>
            <person name="Lindquist E."/>
            <person name="Lucas S."/>
            <person name="Salamov A."/>
            <person name="McFadden G.I."/>
            <person name="Lane C.E."/>
            <person name="Keeling P.J."/>
            <person name="Gray M.W."/>
            <person name="Grigoriev I.V."/>
            <person name="Archibald J.M."/>
        </authorList>
    </citation>
    <scope>NUCLEOTIDE SEQUENCE</scope>
    <source>
        <strain evidence="4 6">CCMP2712</strain>
    </source>
</reference>
<proteinExistence type="predicted"/>
<dbReference type="GO" id="GO:0016020">
    <property type="term" value="C:membrane"/>
    <property type="evidence" value="ECO:0007669"/>
    <property type="project" value="TreeGrafter"/>
</dbReference>
<dbReference type="OMA" id="GWKQSSF"/>
<protein>
    <recommendedName>
        <fullName evidence="3">C2 domain-containing protein</fullName>
    </recommendedName>
</protein>
<dbReference type="HOGENOM" id="CLU_1791963_0_0_1"/>
<keyword evidence="1" id="KW-0479">Metal-binding</keyword>
<evidence type="ECO:0000259" key="3">
    <source>
        <dbReference type="PROSITE" id="PS50004"/>
    </source>
</evidence>
<dbReference type="Pfam" id="PF00168">
    <property type="entry name" value="C2"/>
    <property type="match status" value="1"/>
</dbReference>
<dbReference type="PANTHER" id="PTHR45911">
    <property type="entry name" value="C2 DOMAIN-CONTAINING PROTEIN"/>
    <property type="match status" value="1"/>
</dbReference>
<dbReference type="AlphaFoldDB" id="L1IQS4"/>
<keyword evidence="6" id="KW-1185">Reference proteome</keyword>
<dbReference type="SMART" id="SM00239">
    <property type="entry name" value="C2"/>
    <property type="match status" value="1"/>
</dbReference>
<dbReference type="PANTHER" id="PTHR45911:SF4">
    <property type="entry name" value="MULTIPLE C2 AND TRANSMEMBRANE DOMAIN-CONTAINING PROTEIN"/>
    <property type="match status" value="1"/>
</dbReference>
<feature type="domain" description="C2" evidence="3">
    <location>
        <begin position="1"/>
        <end position="119"/>
    </location>
</feature>